<gene>
    <name evidence="3" type="ORF">EgrG_002050500</name>
</gene>
<protein>
    <submittedName>
        <fullName evidence="3 5">Actin</fullName>
    </submittedName>
</protein>
<dbReference type="AlphaFoldDB" id="A0A068X2D9"/>
<comment type="function">
    <text evidence="1">Actins are highly conserved proteins that are involved in various types of cell motility and are ubiquitously expressed in all eukaryotic cells.</text>
</comment>
<name>A0A068X2D9_ECHGR</name>
<dbReference type="EMBL" id="LK028646">
    <property type="protein sequence ID" value="CDS24927.1"/>
    <property type="molecule type" value="Genomic_DNA"/>
</dbReference>
<accession>A0A068X2D9</accession>
<evidence type="ECO:0000313" key="3">
    <source>
        <dbReference type="EMBL" id="CDS24927.1"/>
    </source>
</evidence>
<sequence length="115" mass="13111">MIGVGNRDSYVGNDAKSKRSIPTCKYPIGHDIVTKWCGVEGIWSHPFYIELCVAFHSLIQHHVLLTEDPRNSKISRKKSQHYLICMRVQQTADGRVDWLNSMHGVKVNASVECSW</sequence>
<dbReference type="FunFam" id="3.30.420.40:FF:000050">
    <property type="entry name" value="Actin, alpha skeletal muscle"/>
    <property type="match status" value="1"/>
</dbReference>
<comment type="similarity">
    <text evidence="2">Belongs to the actin family.</text>
</comment>
<evidence type="ECO:0000256" key="2">
    <source>
        <dbReference type="ARBA" id="ARBA00006752"/>
    </source>
</evidence>
<dbReference type="SUPFAM" id="SSF53067">
    <property type="entry name" value="Actin-like ATPase domain"/>
    <property type="match status" value="1"/>
</dbReference>
<evidence type="ECO:0000313" key="5">
    <source>
        <dbReference type="WBParaSite" id="EgrG_002050500"/>
    </source>
</evidence>
<reference evidence="3" key="2">
    <citation type="submission" date="2014-06" db="EMBL/GenBank/DDBJ databases">
        <authorList>
            <person name="Aslett M."/>
        </authorList>
    </citation>
    <scope>NUCLEOTIDE SEQUENCE</scope>
</reference>
<reference evidence="3 4" key="1">
    <citation type="journal article" date="2013" name="Nature">
        <title>The genomes of four tapeworm species reveal adaptations to parasitism.</title>
        <authorList>
            <person name="Tsai I.J."/>
            <person name="Zarowiecki M."/>
            <person name="Holroyd N."/>
            <person name="Garciarrubio A."/>
            <person name="Sanchez-Flores A."/>
            <person name="Brooks K.L."/>
            <person name="Tracey A."/>
            <person name="Bobes R.J."/>
            <person name="Fragoso G."/>
            <person name="Sciutto E."/>
            <person name="Aslett M."/>
            <person name="Beasley H."/>
            <person name="Bennett H.M."/>
            <person name="Cai J."/>
            <person name="Camicia F."/>
            <person name="Clark R."/>
            <person name="Cucher M."/>
            <person name="De Silva N."/>
            <person name="Day T.A."/>
            <person name="Deplazes P."/>
            <person name="Estrada K."/>
            <person name="Fernandez C."/>
            <person name="Holland P.W."/>
            <person name="Hou J."/>
            <person name="Hu S."/>
            <person name="Huckvale T."/>
            <person name="Hung S.S."/>
            <person name="Kamenetzky L."/>
            <person name="Keane J.A."/>
            <person name="Kiss F."/>
            <person name="Koziol U."/>
            <person name="Lambert O."/>
            <person name="Liu K."/>
            <person name="Luo X."/>
            <person name="Luo Y."/>
            <person name="Macchiaroli N."/>
            <person name="Nichol S."/>
            <person name="Paps J."/>
            <person name="Parkinson J."/>
            <person name="Pouchkina-Stantcheva N."/>
            <person name="Riddiford N."/>
            <person name="Rosenzvit M."/>
            <person name="Salinas G."/>
            <person name="Wasmuth J.D."/>
            <person name="Zamanian M."/>
            <person name="Zheng Y."/>
            <person name="Cai X."/>
            <person name="Soberon X."/>
            <person name="Olson P.D."/>
            <person name="Laclette J.P."/>
            <person name="Brehm K."/>
            <person name="Berriman M."/>
            <person name="Garciarrubio A."/>
            <person name="Bobes R.J."/>
            <person name="Fragoso G."/>
            <person name="Sanchez-Flores A."/>
            <person name="Estrada K."/>
            <person name="Cevallos M.A."/>
            <person name="Morett E."/>
            <person name="Gonzalez V."/>
            <person name="Portillo T."/>
            <person name="Ochoa-Leyva A."/>
            <person name="Jose M.V."/>
            <person name="Sciutto E."/>
            <person name="Landa A."/>
            <person name="Jimenez L."/>
            <person name="Valdes V."/>
            <person name="Carrero J.C."/>
            <person name="Larralde C."/>
            <person name="Morales-Montor J."/>
            <person name="Limon-Lason J."/>
            <person name="Soberon X."/>
            <person name="Laclette J.P."/>
        </authorList>
    </citation>
    <scope>NUCLEOTIDE SEQUENCE [LARGE SCALE GENOMIC DNA]</scope>
</reference>
<reference evidence="5" key="3">
    <citation type="submission" date="2020-10" db="UniProtKB">
        <authorList>
            <consortium name="WormBaseParasite"/>
        </authorList>
    </citation>
    <scope>IDENTIFICATION</scope>
</reference>
<evidence type="ECO:0000256" key="1">
    <source>
        <dbReference type="ARBA" id="ARBA00003520"/>
    </source>
</evidence>
<dbReference type="InterPro" id="IPR043129">
    <property type="entry name" value="ATPase_NBD"/>
</dbReference>
<dbReference type="InterPro" id="IPR004000">
    <property type="entry name" value="Actin"/>
</dbReference>
<dbReference type="PRINTS" id="PR00190">
    <property type="entry name" value="ACTIN"/>
</dbReference>
<proteinExistence type="inferred from homology"/>
<organism evidence="3">
    <name type="scientific">Echinococcus granulosus</name>
    <name type="common">Hydatid tapeworm</name>
    <dbReference type="NCBI Taxonomy" id="6210"/>
    <lineage>
        <taxon>Eukaryota</taxon>
        <taxon>Metazoa</taxon>
        <taxon>Spiralia</taxon>
        <taxon>Lophotrochozoa</taxon>
        <taxon>Platyhelminthes</taxon>
        <taxon>Cestoda</taxon>
        <taxon>Eucestoda</taxon>
        <taxon>Cyclophyllidea</taxon>
        <taxon>Taeniidae</taxon>
        <taxon>Echinococcus</taxon>
        <taxon>Echinococcus granulosus group</taxon>
    </lineage>
</organism>
<evidence type="ECO:0000313" key="4">
    <source>
        <dbReference type="Proteomes" id="UP000492820"/>
    </source>
</evidence>
<dbReference type="Proteomes" id="UP000492820">
    <property type="component" value="Unassembled WGS sequence"/>
</dbReference>
<dbReference type="Gene3D" id="3.30.420.40">
    <property type="match status" value="1"/>
</dbReference>
<dbReference type="WBParaSite" id="EgrG_002050500">
    <property type="protein sequence ID" value="EgrG_002050500"/>
    <property type="gene ID" value="EgrG_002050500"/>
</dbReference>